<dbReference type="EMBL" id="LR796871">
    <property type="protein sequence ID" value="CAB4171573.1"/>
    <property type="molecule type" value="Genomic_DNA"/>
</dbReference>
<reference evidence="1" key="1">
    <citation type="submission" date="2020-05" db="EMBL/GenBank/DDBJ databases">
        <authorList>
            <person name="Chiriac C."/>
            <person name="Salcher M."/>
            <person name="Ghai R."/>
            <person name="Kavagutti S V."/>
        </authorList>
    </citation>
    <scope>NUCLEOTIDE SEQUENCE</scope>
</reference>
<protein>
    <submittedName>
        <fullName evidence="1">Uncharacterized protein</fullName>
    </submittedName>
</protein>
<proteinExistence type="predicted"/>
<name>A0A6J5PJA9_9CAUD</name>
<accession>A0A6J5PJA9</accession>
<organism evidence="1">
    <name type="scientific">uncultured Caudovirales phage</name>
    <dbReference type="NCBI Taxonomy" id="2100421"/>
    <lineage>
        <taxon>Viruses</taxon>
        <taxon>Duplodnaviria</taxon>
        <taxon>Heunggongvirae</taxon>
        <taxon>Uroviricota</taxon>
        <taxon>Caudoviricetes</taxon>
        <taxon>Peduoviridae</taxon>
        <taxon>Maltschvirus</taxon>
        <taxon>Maltschvirus maltsch</taxon>
    </lineage>
</organism>
<sequence length="238" mass="26394">MPEYIDAPDLPDAVRIKALRDLHETLRTPHPSLVENKPKGGTMLSFVGHAAVTEMLLRHDPLWSWVPYAISPLSGEPLMDRDANGRPIGMWIKLTIFDHSRVGYGSVEANDRKQDGDLIKEIIGDGIRNAAMRFGVALNLWSKNDLEAAAPEASPADNVLTQAKGWSKSKRDKIKQVLTIRGIIDDTATTFELFAEQVGRHPDVAQDIEAWVKAQAKPAEDNNEAKIIKDLEEIATDE</sequence>
<gene>
    <name evidence="1" type="ORF">UFOVP929_4</name>
</gene>
<evidence type="ECO:0000313" key="1">
    <source>
        <dbReference type="EMBL" id="CAB4171573.1"/>
    </source>
</evidence>